<feature type="region of interest" description="Disordered" evidence="1">
    <location>
        <begin position="1"/>
        <end position="49"/>
    </location>
</feature>
<dbReference type="AlphaFoldDB" id="A0A6C0AI86"/>
<reference evidence="2" key="1">
    <citation type="journal article" date="2020" name="Nature">
        <title>Giant virus diversity and host interactions through global metagenomics.</title>
        <authorList>
            <person name="Schulz F."/>
            <person name="Roux S."/>
            <person name="Paez-Espino D."/>
            <person name="Jungbluth S."/>
            <person name="Walsh D.A."/>
            <person name="Denef V.J."/>
            <person name="McMahon K.D."/>
            <person name="Konstantinidis K.T."/>
            <person name="Eloe-Fadrosh E.A."/>
            <person name="Kyrpides N.C."/>
            <person name="Woyke T."/>
        </authorList>
    </citation>
    <scope>NUCLEOTIDE SEQUENCE</scope>
    <source>
        <strain evidence="2">GVMAG-S-1035237-23</strain>
    </source>
</reference>
<evidence type="ECO:0000313" key="2">
    <source>
        <dbReference type="EMBL" id="QHS79442.1"/>
    </source>
</evidence>
<proteinExistence type="predicted"/>
<accession>A0A6C0AI86</accession>
<protein>
    <submittedName>
        <fullName evidence="2">Uncharacterized protein</fullName>
    </submittedName>
</protein>
<feature type="compositionally biased region" description="Basic and acidic residues" evidence="1">
    <location>
        <begin position="1"/>
        <end position="15"/>
    </location>
</feature>
<name>A0A6C0AI86_9ZZZZ</name>
<evidence type="ECO:0000256" key="1">
    <source>
        <dbReference type="SAM" id="MobiDB-lite"/>
    </source>
</evidence>
<sequence length="141" mass="15972">MTQPKPEYKVVKVDHTAPSVSVSAPAPAPPTEGGSKPKKHKSMRTFPRGVLKKTFKVRPVADPAKPPAFKKSMRRHTIRLYTERGETKRRKTIKRRVSKMTDKQVDELVKKHNLLKNESTPSKIKREMLRGAMLAGFISSE</sequence>
<dbReference type="EMBL" id="MN740643">
    <property type="protein sequence ID" value="QHS79442.1"/>
    <property type="molecule type" value="Genomic_DNA"/>
</dbReference>
<organism evidence="2">
    <name type="scientific">viral metagenome</name>
    <dbReference type="NCBI Taxonomy" id="1070528"/>
    <lineage>
        <taxon>unclassified sequences</taxon>
        <taxon>metagenomes</taxon>
        <taxon>organismal metagenomes</taxon>
    </lineage>
</organism>